<dbReference type="Gene3D" id="1.10.10.60">
    <property type="entry name" value="Homeodomain-like"/>
    <property type="match status" value="1"/>
</dbReference>
<dbReference type="Proteomes" id="UP000325182">
    <property type="component" value="Unassembled WGS sequence"/>
</dbReference>
<dbReference type="InterPro" id="IPR014243">
    <property type="entry name" value="RsfA-like"/>
</dbReference>
<dbReference type="InterPro" id="IPR001005">
    <property type="entry name" value="SANT/Myb"/>
</dbReference>
<dbReference type="Pfam" id="PF13921">
    <property type="entry name" value="Myb_DNA-bind_6"/>
    <property type="match status" value="1"/>
</dbReference>
<dbReference type="PANTHER" id="PTHR41302:SF2">
    <property type="entry name" value="PRESPORE SPECIFIC TRANSCRIPTIONAL ACTIVATOR RSFA"/>
    <property type="match status" value="1"/>
</dbReference>
<organism evidence="3 4">
    <name type="scientific">Rossellomorea vietnamensis</name>
    <dbReference type="NCBI Taxonomy" id="218284"/>
    <lineage>
        <taxon>Bacteria</taxon>
        <taxon>Bacillati</taxon>
        <taxon>Bacillota</taxon>
        <taxon>Bacilli</taxon>
        <taxon>Bacillales</taxon>
        <taxon>Bacillaceae</taxon>
        <taxon>Rossellomorea</taxon>
    </lineage>
</organism>
<evidence type="ECO:0000256" key="1">
    <source>
        <dbReference type="SAM" id="Coils"/>
    </source>
</evidence>
<evidence type="ECO:0000313" key="4">
    <source>
        <dbReference type="Proteomes" id="UP000325182"/>
    </source>
</evidence>
<dbReference type="SUPFAM" id="SSF46689">
    <property type="entry name" value="Homeodomain-like"/>
    <property type="match status" value="1"/>
</dbReference>
<dbReference type="PANTHER" id="PTHR41302">
    <property type="entry name" value="PRESPORE-SPECIFIC TRANSCRIPTIONAL REGULATOR RSFA-RELATED"/>
    <property type="match status" value="1"/>
</dbReference>
<feature type="coiled-coil region" evidence="1">
    <location>
        <begin position="98"/>
        <end position="132"/>
    </location>
</feature>
<sequence>MDKGVEKKRKWTEEEESILSDIVLTFSNDGKTQREAFEKAAHTIGRTPGACSFRWNNKLKKAFGTAGEEMTSLNLPTLADCISFLETFTKDEELAVENVMLKEKQDELKKKLDKAEAAFVALKKKYKELLLQIDTLDTSLQP</sequence>
<gene>
    <name evidence="3" type="ORF">FZC84_05065</name>
</gene>
<dbReference type="InterPro" id="IPR009057">
    <property type="entry name" value="Homeodomain-like_sf"/>
</dbReference>
<dbReference type="AlphaFoldDB" id="A0A5D4MG60"/>
<proteinExistence type="predicted"/>
<keyword evidence="1" id="KW-0175">Coiled coil</keyword>
<dbReference type="RefSeq" id="WP_148953164.1">
    <property type="nucleotide sequence ID" value="NZ_VTEG01000002.1"/>
</dbReference>
<evidence type="ECO:0000313" key="3">
    <source>
        <dbReference type="EMBL" id="TYS00865.1"/>
    </source>
</evidence>
<accession>A0A5D4MG60</accession>
<dbReference type="PROSITE" id="PS50090">
    <property type="entry name" value="MYB_LIKE"/>
    <property type="match status" value="1"/>
</dbReference>
<dbReference type="EMBL" id="VTEG01000002">
    <property type="protein sequence ID" value="TYS00865.1"/>
    <property type="molecule type" value="Genomic_DNA"/>
</dbReference>
<feature type="domain" description="Myb-like" evidence="2">
    <location>
        <begin position="3"/>
        <end position="59"/>
    </location>
</feature>
<reference evidence="3 4" key="1">
    <citation type="submission" date="2019-08" db="EMBL/GenBank/DDBJ databases">
        <title>Bacillus genomes from the desert of Cuatro Cienegas, Coahuila.</title>
        <authorList>
            <person name="Olmedo-Alvarez G."/>
        </authorList>
    </citation>
    <scope>NUCLEOTIDE SEQUENCE [LARGE SCALE GENOMIC DNA]</scope>
    <source>
        <strain evidence="3 4">CH128b_4D</strain>
    </source>
</reference>
<evidence type="ECO:0000259" key="2">
    <source>
        <dbReference type="PROSITE" id="PS50090"/>
    </source>
</evidence>
<protein>
    <recommendedName>
        <fullName evidence="2">Myb-like domain-containing protein</fullName>
    </recommendedName>
</protein>
<comment type="caution">
    <text evidence="3">The sequence shown here is derived from an EMBL/GenBank/DDBJ whole genome shotgun (WGS) entry which is preliminary data.</text>
</comment>
<name>A0A5D4MG60_9BACI</name>